<keyword evidence="8" id="KW-0677">Repeat</keyword>
<gene>
    <name evidence="12" type="ORF">V1264_001304</name>
</gene>
<evidence type="ECO:0000313" key="12">
    <source>
        <dbReference type="EMBL" id="KAK7115444.1"/>
    </source>
</evidence>
<dbReference type="EMBL" id="JBAMIC010000001">
    <property type="protein sequence ID" value="KAK7115444.1"/>
    <property type="molecule type" value="Genomic_DNA"/>
</dbReference>
<dbReference type="GO" id="GO:0005886">
    <property type="term" value="C:plasma membrane"/>
    <property type="evidence" value="ECO:0007669"/>
    <property type="project" value="UniProtKB-SubCell"/>
</dbReference>
<keyword evidence="7 11" id="KW-0812">Transmembrane</keyword>
<keyword evidence="6" id="KW-0762">Sugar transport</keyword>
<feature type="transmembrane region" description="Helical" evidence="11">
    <location>
        <begin position="160"/>
        <end position="177"/>
    </location>
</feature>
<reference evidence="12 13" key="1">
    <citation type="submission" date="2024-02" db="EMBL/GenBank/DDBJ databases">
        <title>Chromosome-scale genome assembly of the rough periwinkle Littorina saxatilis.</title>
        <authorList>
            <person name="De Jode A."/>
            <person name="Faria R."/>
            <person name="Formenti G."/>
            <person name="Sims Y."/>
            <person name="Smith T.P."/>
            <person name="Tracey A."/>
            <person name="Wood J.M.D."/>
            <person name="Zagrodzka Z.B."/>
            <person name="Johannesson K."/>
            <person name="Butlin R.K."/>
            <person name="Leder E.H."/>
        </authorList>
    </citation>
    <scope>NUCLEOTIDE SEQUENCE [LARGE SCALE GENOMIC DNA]</scope>
    <source>
        <strain evidence="12">Snail1</strain>
        <tissue evidence="12">Muscle</tissue>
    </source>
</reference>
<evidence type="ECO:0000256" key="5">
    <source>
        <dbReference type="ARBA" id="ARBA00022475"/>
    </source>
</evidence>
<keyword evidence="10 11" id="KW-0472">Membrane</keyword>
<dbReference type="Proteomes" id="UP001374579">
    <property type="component" value="Unassembled WGS sequence"/>
</dbReference>
<dbReference type="InterPro" id="IPR004316">
    <property type="entry name" value="SWEET_rpt"/>
</dbReference>
<evidence type="ECO:0000256" key="7">
    <source>
        <dbReference type="ARBA" id="ARBA00022692"/>
    </source>
</evidence>
<evidence type="ECO:0000256" key="11">
    <source>
        <dbReference type="SAM" id="Phobius"/>
    </source>
</evidence>
<organism evidence="12 13">
    <name type="scientific">Littorina saxatilis</name>
    <dbReference type="NCBI Taxonomy" id="31220"/>
    <lineage>
        <taxon>Eukaryota</taxon>
        <taxon>Metazoa</taxon>
        <taxon>Spiralia</taxon>
        <taxon>Lophotrochozoa</taxon>
        <taxon>Mollusca</taxon>
        <taxon>Gastropoda</taxon>
        <taxon>Caenogastropoda</taxon>
        <taxon>Littorinimorpha</taxon>
        <taxon>Littorinoidea</taxon>
        <taxon>Littorinidae</taxon>
        <taxon>Littorina</taxon>
    </lineage>
</organism>
<dbReference type="PANTHER" id="PTHR10791:SF30">
    <property type="entry name" value="SUGAR TRANSPORTER SWEET1"/>
    <property type="match status" value="1"/>
</dbReference>
<keyword evidence="5" id="KW-1003">Cell membrane</keyword>
<dbReference type="Pfam" id="PF03083">
    <property type="entry name" value="MtN3_slv"/>
    <property type="match status" value="2"/>
</dbReference>
<dbReference type="AlphaFoldDB" id="A0AAN9GP07"/>
<evidence type="ECO:0000256" key="10">
    <source>
        <dbReference type="ARBA" id="ARBA00023136"/>
    </source>
</evidence>
<evidence type="ECO:0000256" key="2">
    <source>
        <dbReference type="ARBA" id="ARBA00007809"/>
    </source>
</evidence>
<protein>
    <recommendedName>
        <fullName evidence="3">Sugar transporter SWEET1</fullName>
    </recommendedName>
</protein>
<evidence type="ECO:0000256" key="1">
    <source>
        <dbReference type="ARBA" id="ARBA00004651"/>
    </source>
</evidence>
<feature type="transmembrane region" description="Helical" evidence="11">
    <location>
        <begin position="39"/>
        <end position="58"/>
    </location>
</feature>
<name>A0AAN9GP07_9CAEN</name>
<evidence type="ECO:0000256" key="4">
    <source>
        <dbReference type="ARBA" id="ARBA00022448"/>
    </source>
</evidence>
<evidence type="ECO:0000256" key="8">
    <source>
        <dbReference type="ARBA" id="ARBA00022737"/>
    </source>
</evidence>
<comment type="subcellular location">
    <subcellularLocation>
        <location evidence="1">Cell membrane</location>
        <topology evidence="1">Multi-pass membrane protein</topology>
    </subcellularLocation>
</comment>
<feature type="transmembrane region" description="Helical" evidence="11">
    <location>
        <begin position="6"/>
        <end position="27"/>
    </location>
</feature>
<dbReference type="Gene3D" id="1.20.1280.290">
    <property type="match status" value="2"/>
</dbReference>
<sequence>MELLQIVELTTTVVTLALMASGIPACLKMYRTHSTKNVPFILFLVSIMNSVFGLYYGLLVSNSTFVLINVVGVLLWGFYILTYIGVSRSKSGPLTQVLMLTMMLCGHVIYLRLFAPHPPALTNTLGLFLFVWSVLLILTPVLDIIHIVQQGSSAGSDVPLMVGGSLCCGAWLAYGYLLKDVFIYGPNVLGLGVNSLKLATMVAYSGSPAKPKSQ</sequence>
<keyword evidence="9 11" id="KW-1133">Transmembrane helix</keyword>
<evidence type="ECO:0000256" key="6">
    <source>
        <dbReference type="ARBA" id="ARBA00022597"/>
    </source>
</evidence>
<dbReference type="InterPro" id="IPR047664">
    <property type="entry name" value="SWEET"/>
</dbReference>
<keyword evidence="13" id="KW-1185">Reference proteome</keyword>
<comment type="similarity">
    <text evidence="2">Belongs to the SWEET sugar transporter family.</text>
</comment>
<feature type="transmembrane region" description="Helical" evidence="11">
    <location>
        <begin position="127"/>
        <end position="148"/>
    </location>
</feature>
<keyword evidence="4" id="KW-0813">Transport</keyword>
<comment type="caution">
    <text evidence="12">The sequence shown here is derived from an EMBL/GenBank/DDBJ whole genome shotgun (WGS) entry which is preliminary data.</text>
</comment>
<evidence type="ECO:0000313" key="13">
    <source>
        <dbReference type="Proteomes" id="UP001374579"/>
    </source>
</evidence>
<feature type="transmembrane region" description="Helical" evidence="11">
    <location>
        <begin position="97"/>
        <end position="115"/>
    </location>
</feature>
<dbReference type="PANTHER" id="PTHR10791">
    <property type="entry name" value="RAG1-ACTIVATING PROTEIN 1"/>
    <property type="match status" value="1"/>
</dbReference>
<feature type="transmembrane region" description="Helical" evidence="11">
    <location>
        <begin position="64"/>
        <end position="85"/>
    </location>
</feature>
<proteinExistence type="inferred from homology"/>
<accession>A0AAN9GP07</accession>
<evidence type="ECO:0000256" key="3">
    <source>
        <dbReference type="ARBA" id="ARBA00021741"/>
    </source>
</evidence>
<evidence type="ECO:0000256" key="9">
    <source>
        <dbReference type="ARBA" id="ARBA00022989"/>
    </source>
</evidence>
<dbReference type="GO" id="GO:0051119">
    <property type="term" value="F:sugar transmembrane transporter activity"/>
    <property type="evidence" value="ECO:0007669"/>
    <property type="project" value="InterPro"/>
</dbReference>